<evidence type="ECO:0000313" key="9">
    <source>
        <dbReference type="EMBL" id="MBB3860853.1"/>
    </source>
</evidence>
<gene>
    <name evidence="9" type="ORF">GGQ88_002122</name>
</gene>
<feature type="transmembrane region" description="Helical" evidence="6">
    <location>
        <begin position="776"/>
        <end position="802"/>
    </location>
</feature>
<dbReference type="Proteomes" id="UP000562395">
    <property type="component" value="Unassembled WGS sequence"/>
</dbReference>
<feature type="transmembrane region" description="Helical" evidence="6">
    <location>
        <begin position="732"/>
        <end position="755"/>
    </location>
</feature>
<dbReference type="InterPro" id="IPR003838">
    <property type="entry name" value="ABC3_permease_C"/>
</dbReference>
<comment type="subcellular location">
    <subcellularLocation>
        <location evidence="1">Cell membrane</location>
        <topology evidence="1">Multi-pass membrane protein</topology>
    </subcellularLocation>
</comment>
<keyword evidence="5 6" id="KW-0472">Membrane</keyword>
<evidence type="ECO:0000313" key="10">
    <source>
        <dbReference type="Proteomes" id="UP000562395"/>
    </source>
</evidence>
<proteinExistence type="predicted"/>
<feature type="domain" description="MacB-like periplasmic core" evidence="8">
    <location>
        <begin position="27"/>
        <end position="240"/>
    </location>
</feature>
<evidence type="ECO:0000259" key="8">
    <source>
        <dbReference type="Pfam" id="PF12704"/>
    </source>
</evidence>
<protein>
    <submittedName>
        <fullName evidence="9">Putative ABC transport system permease protein</fullName>
    </submittedName>
</protein>
<comment type="caution">
    <text evidence="9">The sequence shown here is derived from an EMBL/GenBank/DDBJ whole genome shotgun (WGS) entry which is preliminary data.</text>
</comment>
<evidence type="ECO:0000256" key="2">
    <source>
        <dbReference type="ARBA" id="ARBA00022475"/>
    </source>
</evidence>
<evidence type="ECO:0000256" key="6">
    <source>
        <dbReference type="SAM" id="Phobius"/>
    </source>
</evidence>
<dbReference type="InterPro" id="IPR038766">
    <property type="entry name" value="Membrane_comp_ABC_pdt"/>
</dbReference>
<dbReference type="PANTHER" id="PTHR30287:SF1">
    <property type="entry name" value="INNER MEMBRANE PROTEIN"/>
    <property type="match status" value="1"/>
</dbReference>
<accession>A0A7W6EW10</accession>
<name>A0A7W6EW10_9SPHN</name>
<keyword evidence="4 6" id="KW-1133">Transmembrane helix</keyword>
<dbReference type="PANTHER" id="PTHR30287">
    <property type="entry name" value="MEMBRANE COMPONENT OF PREDICTED ABC SUPERFAMILY METABOLITE UPTAKE TRANSPORTER"/>
    <property type="match status" value="1"/>
</dbReference>
<feature type="transmembrane region" description="Helical" evidence="6">
    <location>
        <begin position="357"/>
        <end position="384"/>
    </location>
</feature>
<dbReference type="Pfam" id="PF12704">
    <property type="entry name" value="MacB_PCD"/>
    <property type="match status" value="1"/>
</dbReference>
<dbReference type="Pfam" id="PF02687">
    <property type="entry name" value="FtsX"/>
    <property type="match status" value="2"/>
</dbReference>
<feature type="transmembrane region" description="Helical" evidence="6">
    <location>
        <begin position="481"/>
        <end position="504"/>
    </location>
</feature>
<evidence type="ECO:0000256" key="4">
    <source>
        <dbReference type="ARBA" id="ARBA00022989"/>
    </source>
</evidence>
<dbReference type="RefSeq" id="WP_183613104.1">
    <property type="nucleotide sequence ID" value="NZ_JACICY010000004.1"/>
</dbReference>
<reference evidence="9 10" key="1">
    <citation type="submission" date="2020-08" db="EMBL/GenBank/DDBJ databases">
        <title>Genomic Encyclopedia of Type Strains, Phase IV (KMG-IV): sequencing the most valuable type-strain genomes for metagenomic binning, comparative biology and taxonomic classification.</title>
        <authorList>
            <person name="Goeker M."/>
        </authorList>
    </citation>
    <scope>NUCLEOTIDE SEQUENCE [LARGE SCALE GENOMIC DNA]</scope>
    <source>
        <strain evidence="9 10">DSM 14552</strain>
    </source>
</reference>
<feature type="transmembrane region" description="Helical" evidence="6">
    <location>
        <begin position="269"/>
        <end position="293"/>
    </location>
</feature>
<organism evidence="9 10">
    <name type="scientific">Novosphingobium hassiacum</name>
    <dbReference type="NCBI Taxonomy" id="173676"/>
    <lineage>
        <taxon>Bacteria</taxon>
        <taxon>Pseudomonadati</taxon>
        <taxon>Pseudomonadota</taxon>
        <taxon>Alphaproteobacteria</taxon>
        <taxon>Sphingomonadales</taxon>
        <taxon>Sphingomonadaceae</taxon>
        <taxon>Novosphingobium</taxon>
    </lineage>
</organism>
<feature type="domain" description="ABC3 transporter permease C-terminal" evidence="7">
    <location>
        <begin position="272"/>
        <end position="387"/>
    </location>
</feature>
<feature type="transmembrane region" description="Helical" evidence="6">
    <location>
        <begin position="432"/>
        <end position="460"/>
    </location>
</feature>
<sequence length="856" mass="88465">MNLSWSAAWKLASRGLNWRFKGLRLLLVCLVLGTAALSAIGTLTGAIERELATRGREMLGADLEFTLAAREPAPDELAAIGAMGELSQGARLQAMAVRLGPPPPTPSSEEEGANAATPVELKAVDAKWPIYGRFTLDGGKQVGAPQGLTALIAPGVADRLDVKPGDRLQIGKAVLTIGGVIGSEPDRLAEGFALGPTVIVSQQGLAASGLVQPGSMVRTKLRVKLPASADPVALGESIKARFPLAGYEVRTRDKASPGLDRFVSRMGQFLVLVALAALAIAGIGIGNGVNSYLETRRGSIATLKILGASSGDIARIYLMQLAAASTLAIIAGLAIGVSVTPLLGKALQGPLPIEPGLVIDAGALAIAAGYGALIALTFAAPPLIRARDFPAMAQMRARVSPLGTQWRAALLPVAAGLAGICALAILTAPQPLLAAGFLGGAAALFVALTLLGRGLTALAARMPRPKGAIARMALANLHRPGAQTSALVVALGFGLAAFVLLAGVQTSLDGNIVARVPNRAPDYFVLDLPRDRVAAFDAVVKGAAPAADIRTVAAMRGSIVAYGPANAMTRVADLKQIPDNAWPLRGDRGLTYSDTLPEGNSLTAGQWWVKDYTGEPLVSVDEALGEALNLKLGDRIAVSVLGVEREAKIASFRRIDWESMGFNYVLVFSPNAISDAPHNLAATISLPADAKTPQVRRAILAGLVKALPSSSVIEIGPVLAQARVILSQMGTAILAAASVAILAGMAVLAGAIAAARERKTYDNVILRVLGASRRQLLVLLLAEYGLLSALLAGVALVLGSGVAWGVIVLLFEFDWLPDWPRILGVLGGGVALVMVLAVAGSVGLLRTRPAQVLREL</sequence>
<evidence type="ECO:0000256" key="3">
    <source>
        <dbReference type="ARBA" id="ARBA00022692"/>
    </source>
</evidence>
<dbReference type="GO" id="GO:0005886">
    <property type="term" value="C:plasma membrane"/>
    <property type="evidence" value="ECO:0007669"/>
    <property type="project" value="UniProtKB-SubCell"/>
</dbReference>
<keyword evidence="2" id="KW-1003">Cell membrane</keyword>
<evidence type="ECO:0000259" key="7">
    <source>
        <dbReference type="Pfam" id="PF02687"/>
    </source>
</evidence>
<keyword evidence="10" id="KW-1185">Reference proteome</keyword>
<feature type="domain" description="ABC3 transporter permease C-terminal" evidence="7">
    <location>
        <begin position="736"/>
        <end position="846"/>
    </location>
</feature>
<keyword evidence="3 6" id="KW-0812">Transmembrane</keyword>
<dbReference type="AlphaFoldDB" id="A0A7W6EW10"/>
<feature type="transmembrane region" description="Helical" evidence="6">
    <location>
        <begin position="405"/>
        <end position="426"/>
    </location>
</feature>
<dbReference type="InterPro" id="IPR025857">
    <property type="entry name" value="MacB_PCD"/>
</dbReference>
<evidence type="ECO:0000256" key="1">
    <source>
        <dbReference type="ARBA" id="ARBA00004651"/>
    </source>
</evidence>
<dbReference type="EMBL" id="JACICY010000004">
    <property type="protein sequence ID" value="MBB3860853.1"/>
    <property type="molecule type" value="Genomic_DNA"/>
</dbReference>
<feature type="transmembrane region" description="Helical" evidence="6">
    <location>
        <begin position="314"/>
        <end position="337"/>
    </location>
</feature>
<feature type="transmembrane region" description="Helical" evidence="6">
    <location>
        <begin position="822"/>
        <end position="845"/>
    </location>
</feature>
<evidence type="ECO:0000256" key="5">
    <source>
        <dbReference type="ARBA" id="ARBA00023136"/>
    </source>
</evidence>